<evidence type="ECO:0000256" key="1">
    <source>
        <dbReference type="SAM" id="MobiDB-lite"/>
    </source>
</evidence>
<dbReference type="PANTHER" id="PTHR35192:SF2">
    <property type="entry name" value="APPLE DOMAIN-CONTAINING PROTEIN"/>
    <property type="match status" value="1"/>
</dbReference>
<feature type="compositionally biased region" description="Basic and acidic residues" evidence="1">
    <location>
        <begin position="18"/>
        <end position="27"/>
    </location>
</feature>
<feature type="compositionally biased region" description="Basic and acidic residues" evidence="1">
    <location>
        <begin position="1"/>
        <end position="11"/>
    </location>
</feature>
<reference evidence="3 4" key="1">
    <citation type="submission" date="2017-12" db="EMBL/GenBank/DDBJ databases">
        <title>Gene loss provides genomic basis for host adaptation in cereal stripe rust fungi.</title>
        <authorList>
            <person name="Xia C."/>
        </authorList>
    </citation>
    <scope>NUCLEOTIDE SEQUENCE [LARGE SCALE GENOMIC DNA]</scope>
    <source>
        <strain evidence="3 4">93TX-2</strain>
    </source>
</reference>
<dbReference type="InterPro" id="IPR038955">
    <property type="entry name" value="PriA/CPL1_fungi"/>
</dbReference>
<dbReference type="InterPro" id="IPR048661">
    <property type="entry name" value="CPL1-like"/>
</dbReference>
<dbReference type="EMBL" id="PKSM01000033">
    <property type="protein sequence ID" value="POW20455.1"/>
    <property type="molecule type" value="Genomic_DNA"/>
</dbReference>
<dbReference type="VEuPathDB" id="FungiDB:PSTT_02231"/>
<evidence type="ECO:0000259" key="2">
    <source>
        <dbReference type="Pfam" id="PF21671"/>
    </source>
</evidence>
<sequence>MPLRSLQDHWHNRPQSANHREPSRTRVEEKLPGTLVYIYEAQSTSPTVPWCPGPVSVGLSMLEGGGTGIGDREDWRPPWFLGHKLDSIGLGNLVESGASKAASLSGEGWTLAGPLQNSISPTGLGCQSFGEYKDAGSGSPRLFFLTSSSIRSQATTGSYRISSISFPNQFPNPRNTLNSHPTSSHILQLIAHVFTTTITYKDNNMLAIQTLSLVAFLAFASAYDLPLTMMSPTPTTSGQLTARSFFPAQFIPGQLSGGEHTAGTISAGAGPASASCGLESNVWGQVSPVSSSGYANLCLQCRVNVFGVDVFEFNFYSALSASISAHGVSANQCSVLQSAIEGDLLKLAAGSKTSASCTAACKGDERCDSCSFNNGVCRIQAVDYVKQNMPVRPLHKLSKDSTQTEALDTARSAVSLLPWPSPPKDLTNFFAYLFITAADRSCAGPTPSGLPRRSLAVEDSPANDKCPAGLSACPISSGMTLKPSAGFECLDLQQEVTSCGGCASTGQGVDCTTLKGVSSSGCTEGKCKIFSCKSGYQYSSVHNLCYKSHRSSKFNSTSR</sequence>
<organism evidence="3 4">
    <name type="scientific">Puccinia striiformis</name>
    <dbReference type="NCBI Taxonomy" id="27350"/>
    <lineage>
        <taxon>Eukaryota</taxon>
        <taxon>Fungi</taxon>
        <taxon>Dikarya</taxon>
        <taxon>Basidiomycota</taxon>
        <taxon>Pucciniomycotina</taxon>
        <taxon>Pucciniomycetes</taxon>
        <taxon>Pucciniales</taxon>
        <taxon>Pucciniaceae</taxon>
        <taxon>Puccinia</taxon>
    </lineage>
</organism>
<proteinExistence type="predicted"/>
<name>A0A2S4WF91_9BASI</name>
<protein>
    <recommendedName>
        <fullName evidence="2">Protein CPL1-like domain-containing protein</fullName>
    </recommendedName>
</protein>
<dbReference type="Proteomes" id="UP000238274">
    <property type="component" value="Unassembled WGS sequence"/>
</dbReference>
<keyword evidence="4" id="KW-1185">Reference proteome</keyword>
<evidence type="ECO:0000313" key="3">
    <source>
        <dbReference type="EMBL" id="POW20455.1"/>
    </source>
</evidence>
<feature type="domain" description="Protein CPL1-like" evidence="2">
    <location>
        <begin position="487"/>
        <end position="545"/>
    </location>
</feature>
<evidence type="ECO:0000313" key="4">
    <source>
        <dbReference type="Proteomes" id="UP000238274"/>
    </source>
</evidence>
<gene>
    <name evidence="3" type="ORF">PSHT_03522</name>
</gene>
<dbReference type="Pfam" id="PF21671">
    <property type="entry name" value="CPL1-like"/>
    <property type="match status" value="1"/>
</dbReference>
<reference evidence="4" key="3">
    <citation type="journal article" date="2018" name="Mol. Plant Microbe Interact.">
        <title>Genome sequence resources for the wheat stripe rust pathogen (Puccinia striiformis f. sp. tritici) and the barley stripe rust pathogen (Puccinia striiformis f. sp. hordei).</title>
        <authorList>
            <person name="Xia C."/>
            <person name="Wang M."/>
            <person name="Yin C."/>
            <person name="Cornejo O.E."/>
            <person name="Hulbert S.H."/>
            <person name="Chen X."/>
        </authorList>
    </citation>
    <scope>NUCLEOTIDE SEQUENCE [LARGE SCALE GENOMIC DNA]</scope>
    <source>
        <strain evidence="4">93TX-2</strain>
    </source>
</reference>
<reference evidence="4" key="2">
    <citation type="journal article" date="2018" name="BMC Genomics">
        <title>Genomic insights into host adaptation between the wheat stripe rust pathogen (Puccinia striiformis f. sp. tritici) and the barley stripe rust pathogen (Puccinia striiformis f. sp. hordei).</title>
        <authorList>
            <person name="Xia C."/>
            <person name="Wang M."/>
            <person name="Yin C."/>
            <person name="Cornejo O.E."/>
            <person name="Hulbert S.H."/>
            <person name="Chen X."/>
        </authorList>
    </citation>
    <scope>NUCLEOTIDE SEQUENCE [LARGE SCALE GENOMIC DNA]</scope>
    <source>
        <strain evidence="4">93TX-2</strain>
    </source>
</reference>
<accession>A0A2S4WF91</accession>
<dbReference type="OrthoDB" id="439917at2759"/>
<dbReference type="PANTHER" id="PTHR35192">
    <property type="entry name" value="PROTEIN, PUTATIVE-RELATED"/>
    <property type="match status" value="1"/>
</dbReference>
<dbReference type="AlphaFoldDB" id="A0A2S4WF91"/>
<comment type="caution">
    <text evidence="3">The sequence shown here is derived from an EMBL/GenBank/DDBJ whole genome shotgun (WGS) entry which is preliminary data.</text>
</comment>
<dbReference type="VEuPathDB" id="FungiDB:PSHT_03522"/>
<feature type="region of interest" description="Disordered" evidence="1">
    <location>
        <begin position="1"/>
        <end position="27"/>
    </location>
</feature>